<keyword evidence="21" id="KW-1185">Reference proteome</keyword>
<gene>
    <name evidence="19" type="primary">cobS</name>
    <name evidence="20" type="ORF">SAMN06265368_0766</name>
</gene>
<comment type="catalytic activity">
    <reaction evidence="17 19">
        <text>alpha-ribazole + adenosylcob(III)inamide-GDP = adenosylcob(III)alamin + GMP + H(+)</text>
        <dbReference type="Rhea" id="RHEA:16049"/>
        <dbReference type="ChEBI" id="CHEBI:10329"/>
        <dbReference type="ChEBI" id="CHEBI:15378"/>
        <dbReference type="ChEBI" id="CHEBI:18408"/>
        <dbReference type="ChEBI" id="CHEBI:58115"/>
        <dbReference type="ChEBI" id="CHEBI:60487"/>
        <dbReference type="EC" id="2.7.8.26"/>
    </reaction>
</comment>
<keyword evidence="13 19" id="KW-0472">Membrane</keyword>
<feature type="transmembrane region" description="Helical" evidence="19">
    <location>
        <begin position="243"/>
        <end position="260"/>
    </location>
</feature>
<feature type="transmembrane region" description="Helical" evidence="19">
    <location>
        <begin position="218"/>
        <end position="237"/>
    </location>
</feature>
<dbReference type="Proteomes" id="UP000219439">
    <property type="component" value="Unassembled WGS sequence"/>
</dbReference>
<comment type="cofactor">
    <cofactor evidence="1 19">
        <name>Mg(2+)</name>
        <dbReference type="ChEBI" id="CHEBI:18420"/>
    </cofactor>
</comment>
<comment type="catalytic activity">
    <reaction evidence="18 19">
        <text>alpha-ribazole 5'-phosphate + adenosylcob(III)inamide-GDP = adenosylcob(III)alamin 5'-phosphate + GMP + H(+)</text>
        <dbReference type="Rhea" id="RHEA:23560"/>
        <dbReference type="ChEBI" id="CHEBI:15378"/>
        <dbReference type="ChEBI" id="CHEBI:57918"/>
        <dbReference type="ChEBI" id="CHEBI:58115"/>
        <dbReference type="ChEBI" id="CHEBI:60487"/>
        <dbReference type="ChEBI" id="CHEBI:60493"/>
        <dbReference type="EC" id="2.7.8.26"/>
    </reaction>
</comment>
<sequence length="295" mass="31320">MSDSKNHDEPTSDKNTGFFDMLDRVQRDARHWLHDFRDCLAFFSRIPVATLFGPVSDGLPDFERASRTLPLVGLLLGLLSLVPATLFDAIALTAPLPPMLLAGLTLATMALLTGGLHEDGLADMADGFGGGHTIERKIEIMKDSRLGSFGALALLFSVLIRFSILSYLFENYGVWTGGVAFLASSMVSRVPMLHVWYTLPAARLHGLSSVAGQPTTSSYGIGVAFAAIVTGCLIVPYFGLVAALSAFVGVVCASGYMVWLSKRHIRGQTGDVLGGSQQIGEIAFGVGLLLLASAG</sequence>
<reference evidence="20 21" key="1">
    <citation type="submission" date="2017-09" db="EMBL/GenBank/DDBJ databases">
        <authorList>
            <person name="Ehlers B."/>
            <person name="Leendertz F.H."/>
        </authorList>
    </citation>
    <scope>NUCLEOTIDE SEQUENCE [LARGE SCALE GENOMIC DNA]</scope>
    <source>
        <strain evidence="20 21">DSM 18289</strain>
    </source>
</reference>
<evidence type="ECO:0000256" key="14">
    <source>
        <dbReference type="ARBA" id="ARBA00025228"/>
    </source>
</evidence>
<comment type="function">
    <text evidence="14 19">Joins adenosylcobinamide-GDP and alpha-ribazole to generate adenosylcobalamin (Ado-cobalamin). Also synthesizes adenosylcobalamin 5'-phosphate from adenosylcobinamide-GDP and alpha-ribazole 5'-phosphate.</text>
</comment>
<dbReference type="OrthoDB" id="9794626at2"/>
<feature type="transmembrane region" description="Helical" evidence="19">
    <location>
        <begin position="175"/>
        <end position="197"/>
    </location>
</feature>
<keyword evidence="11 19" id="KW-0460">Magnesium</keyword>
<dbReference type="GO" id="GO:0009236">
    <property type="term" value="P:cobalamin biosynthetic process"/>
    <property type="evidence" value="ECO:0007669"/>
    <property type="project" value="UniProtKB-UniRule"/>
</dbReference>
<protein>
    <recommendedName>
        <fullName evidence="6 19">Adenosylcobinamide-GDP ribazoletransferase</fullName>
        <ecNumber evidence="5 19">2.7.8.26</ecNumber>
    </recommendedName>
    <alternativeName>
        <fullName evidence="16 19">Cobalamin synthase</fullName>
    </alternativeName>
    <alternativeName>
        <fullName evidence="15 19">Cobalamin-5'-phosphate synthase</fullName>
    </alternativeName>
</protein>
<feature type="transmembrane region" description="Helical" evidence="19">
    <location>
        <begin position="98"/>
        <end position="116"/>
    </location>
</feature>
<dbReference type="HAMAP" id="MF_00719">
    <property type="entry name" value="CobS"/>
    <property type="match status" value="1"/>
</dbReference>
<feature type="transmembrane region" description="Helical" evidence="19">
    <location>
        <begin position="146"/>
        <end position="169"/>
    </location>
</feature>
<evidence type="ECO:0000256" key="9">
    <source>
        <dbReference type="ARBA" id="ARBA00022679"/>
    </source>
</evidence>
<evidence type="ECO:0000256" key="8">
    <source>
        <dbReference type="ARBA" id="ARBA00022573"/>
    </source>
</evidence>
<evidence type="ECO:0000256" key="16">
    <source>
        <dbReference type="ARBA" id="ARBA00032853"/>
    </source>
</evidence>
<evidence type="ECO:0000256" key="5">
    <source>
        <dbReference type="ARBA" id="ARBA00013200"/>
    </source>
</evidence>
<dbReference type="AlphaFoldDB" id="A0A285NCU2"/>
<keyword evidence="12 19" id="KW-1133">Transmembrane helix</keyword>
<feature type="transmembrane region" description="Helical" evidence="19">
    <location>
        <begin position="71"/>
        <end position="92"/>
    </location>
</feature>
<evidence type="ECO:0000256" key="3">
    <source>
        <dbReference type="ARBA" id="ARBA00004663"/>
    </source>
</evidence>
<keyword evidence="9 19" id="KW-0808">Transferase</keyword>
<keyword evidence="7 19" id="KW-1003">Cell membrane</keyword>
<evidence type="ECO:0000256" key="2">
    <source>
        <dbReference type="ARBA" id="ARBA00004651"/>
    </source>
</evidence>
<evidence type="ECO:0000256" key="4">
    <source>
        <dbReference type="ARBA" id="ARBA00010561"/>
    </source>
</evidence>
<dbReference type="GO" id="GO:0005886">
    <property type="term" value="C:plasma membrane"/>
    <property type="evidence" value="ECO:0007669"/>
    <property type="project" value="UniProtKB-SubCell"/>
</dbReference>
<evidence type="ECO:0000256" key="7">
    <source>
        <dbReference type="ARBA" id="ARBA00022475"/>
    </source>
</evidence>
<evidence type="ECO:0000256" key="18">
    <source>
        <dbReference type="ARBA" id="ARBA00049504"/>
    </source>
</evidence>
<dbReference type="Pfam" id="PF02654">
    <property type="entry name" value="CobS"/>
    <property type="match status" value="1"/>
</dbReference>
<dbReference type="GO" id="GO:0051073">
    <property type="term" value="F:adenosylcobinamide-GDP ribazoletransferase activity"/>
    <property type="evidence" value="ECO:0007669"/>
    <property type="project" value="UniProtKB-UniRule"/>
</dbReference>
<evidence type="ECO:0000256" key="19">
    <source>
        <dbReference type="HAMAP-Rule" id="MF_00719"/>
    </source>
</evidence>
<evidence type="ECO:0000313" key="20">
    <source>
        <dbReference type="EMBL" id="SNZ07249.1"/>
    </source>
</evidence>
<evidence type="ECO:0000313" key="21">
    <source>
        <dbReference type="Proteomes" id="UP000219439"/>
    </source>
</evidence>
<name>A0A285NCU2_9HYPH</name>
<organism evidence="20 21">
    <name type="scientific">Cohaesibacter gelatinilyticus</name>
    <dbReference type="NCBI Taxonomy" id="372072"/>
    <lineage>
        <taxon>Bacteria</taxon>
        <taxon>Pseudomonadati</taxon>
        <taxon>Pseudomonadota</taxon>
        <taxon>Alphaproteobacteria</taxon>
        <taxon>Hyphomicrobiales</taxon>
        <taxon>Cohaesibacteraceae</taxon>
    </lineage>
</organism>
<keyword evidence="10 19" id="KW-0812">Transmembrane</keyword>
<evidence type="ECO:0000256" key="6">
    <source>
        <dbReference type="ARBA" id="ARBA00015850"/>
    </source>
</evidence>
<dbReference type="PANTHER" id="PTHR34148">
    <property type="entry name" value="ADENOSYLCOBINAMIDE-GDP RIBAZOLETRANSFERASE"/>
    <property type="match status" value="1"/>
</dbReference>
<comment type="pathway">
    <text evidence="3 19">Cofactor biosynthesis; adenosylcobalamin biosynthesis; adenosylcobalamin from cob(II)yrinate a,c-diamide: step 7/7.</text>
</comment>
<evidence type="ECO:0000256" key="10">
    <source>
        <dbReference type="ARBA" id="ARBA00022692"/>
    </source>
</evidence>
<evidence type="ECO:0000256" key="15">
    <source>
        <dbReference type="ARBA" id="ARBA00032605"/>
    </source>
</evidence>
<evidence type="ECO:0000256" key="17">
    <source>
        <dbReference type="ARBA" id="ARBA00048623"/>
    </source>
</evidence>
<keyword evidence="8 19" id="KW-0169">Cobalamin biosynthesis</keyword>
<evidence type="ECO:0000256" key="11">
    <source>
        <dbReference type="ARBA" id="ARBA00022842"/>
    </source>
</evidence>
<dbReference type="EC" id="2.7.8.26" evidence="5 19"/>
<comment type="subcellular location">
    <subcellularLocation>
        <location evidence="2 19">Cell membrane</location>
        <topology evidence="2 19">Multi-pass membrane protein</topology>
    </subcellularLocation>
</comment>
<evidence type="ECO:0000256" key="12">
    <source>
        <dbReference type="ARBA" id="ARBA00022989"/>
    </source>
</evidence>
<accession>A0A285NCU2</accession>
<dbReference type="RefSeq" id="WP_097152059.1">
    <property type="nucleotide sequence ID" value="NZ_OBEL01000001.1"/>
</dbReference>
<dbReference type="UniPathway" id="UPA00148">
    <property type="reaction ID" value="UER00238"/>
</dbReference>
<evidence type="ECO:0000256" key="1">
    <source>
        <dbReference type="ARBA" id="ARBA00001946"/>
    </source>
</evidence>
<dbReference type="PANTHER" id="PTHR34148:SF1">
    <property type="entry name" value="ADENOSYLCOBINAMIDE-GDP RIBAZOLETRANSFERASE"/>
    <property type="match status" value="1"/>
</dbReference>
<comment type="similarity">
    <text evidence="4 19">Belongs to the CobS family.</text>
</comment>
<dbReference type="InterPro" id="IPR003805">
    <property type="entry name" value="CobS"/>
</dbReference>
<proteinExistence type="inferred from homology"/>
<dbReference type="EMBL" id="OBEL01000001">
    <property type="protein sequence ID" value="SNZ07249.1"/>
    <property type="molecule type" value="Genomic_DNA"/>
</dbReference>
<evidence type="ECO:0000256" key="13">
    <source>
        <dbReference type="ARBA" id="ARBA00023136"/>
    </source>
</evidence>
<dbReference type="GO" id="GO:0008818">
    <property type="term" value="F:cobalamin 5'-phosphate synthase activity"/>
    <property type="evidence" value="ECO:0007669"/>
    <property type="project" value="UniProtKB-UniRule"/>
</dbReference>